<protein>
    <submittedName>
        <fullName evidence="3">Uncharacterized protein</fullName>
    </submittedName>
</protein>
<evidence type="ECO:0000256" key="1">
    <source>
        <dbReference type="SAM" id="Coils"/>
    </source>
</evidence>
<feature type="compositionally biased region" description="Basic residues" evidence="2">
    <location>
        <begin position="55"/>
        <end position="67"/>
    </location>
</feature>
<feature type="coiled-coil region" evidence="1">
    <location>
        <begin position="7"/>
        <end position="43"/>
    </location>
</feature>
<evidence type="ECO:0000256" key="2">
    <source>
        <dbReference type="SAM" id="MobiDB-lite"/>
    </source>
</evidence>
<evidence type="ECO:0000313" key="4">
    <source>
        <dbReference type="Proteomes" id="UP001168821"/>
    </source>
</evidence>
<reference evidence="3" key="1">
    <citation type="journal article" date="2023" name="G3 (Bethesda)">
        <title>Whole genome assemblies of Zophobas morio and Tenebrio molitor.</title>
        <authorList>
            <person name="Kaur S."/>
            <person name="Stinson S.A."/>
            <person name="diCenzo G.C."/>
        </authorList>
    </citation>
    <scope>NUCLEOTIDE SEQUENCE</scope>
    <source>
        <strain evidence="3">QUZm001</strain>
    </source>
</reference>
<keyword evidence="1" id="KW-0175">Coiled coil</keyword>
<gene>
    <name evidence="3" type="ORF">Zmor_025698</name>
</gene>
<name>A0AA38M4A8_9CUCU</name>
<keyword evidence="4" id="KW-1185">Reference proteome</keyword>
<comment type="caution">
    <text evidence="3">The sequence shown here is derived from an EMBL/GenBank/DDBJ whole genome shotgun (WGS) entry which is preliminary data.</text>
</comment>
<dbReference type="AlphaFoldDB" id="A0AA38M4A8"/>
<proteinExistence type="predicted"/>
<dbReference type="EMBL" id="JALNTZ010000008">
    <property type="protein sequence ID" value="KAJ3642953.1"/>
    <property type="molecule type" value="Genomic_DNA"/>
</dbReference>
<feature type="region of interest" description="Disordered" evidence="2">
    <location>
        <begin position="48"/>
        <end position="67"/>
    </location>
</feature>
<sequence>MTNAERIAQLEKELADAKAALELEAMQKQIATLTATVERLVTDRGRGYNTNKYGRYGRHRSNSRSRTRVNENKGLCYYHDTFGEKARKCHQPCNYSGN</sequence>
<evidence type="ECO:0000313" key="3">
    <source>
        <dbReference type="EMBL" id="KAJ3642953.1"/>
    </source>
</evidence>
<organism evidence="3 4">
    <name type="scientific">Zophobas morio</name>
    <dbReference type="NCBI Taxonomy" id="2755281"/>
    <lineage>
        <taxon>Eukaryota</taxon>
        <taxon>Metazoa</taxon>
        <taxon>Ecdysozoa</taxon>
        <taxon>Arthropoda</taxon>
        <taxon>Hexapoda</taxon>
        <taxon>Insecta</taxon>
        <taxon>Pterygota</taxon>
        <taxon>Neoptera</taxon>
        <taxon>Endopterygota</taxon>
        <taxon>Coleoptera</taxon>
        <taxon>Polyphaga</taxon>
        <taxon>Cucujiformia</taxon>
        <taxon>Tenebrionidae</taxon>
        <taxon>Zophobas</taxon>
    </lineage>
</organism>
<dbReference type="Proteomes" id="UP001168821">
    <property type="component" value="Unassembled WGS sequence"/>
</dbReference>
<accession>A0AA38M4A8</accession>